<evidence type="ECO:0008006" key="9">
    <source>
        <dbReference type="Google" id="ProtNLM"/>
    </source>
</evidence>
<dbReference type="CDD" id="cd02440">
    <property type="entry name" value="AdoMet_MTases"/>
    <property type="match status" value="1"/>
</dbReference>
<name>M4BIF5_HYAAE</name>
<evidence type="ECO:0000256" key="4">
    <source>
        <dbReference type="SAM" id="MobiDB-lite"/>
    </source>
</evidence>
<dbReference type="Gene3D" id="3.40.50.150">
    <property type="entry name" value="Vaccinia Virus protein VP39"/>
    <property type="match status" value="1"/>
</dbReference>
<dbReference type="InterPro" id="IPR025714">
    <property type="entry name" value="Methyltranfer_dom"/>
</dbReference>
<reference evidence="7" key="2">
    <citation type="submission" date="2015-06" db="UniProtKB">
        <authorList>
            <consortium name="EnsemblProtists"/>
        </authorList>
    </citation>
    <scope>IDENTIFICATION</scope>
    <source>
        <strain evidence="7">Emoy2</strain>
    </source>
</reference>
<dbReference type="HOGENOM" id="CLU_481908_0_0_1"/>
<dbReference type="Pfam" id="PF05118">
    <property type="entry name" value="Asp_Arg_Hydrox"/>
    <property type="match status" value="1"/>
</dbReference>
<organism evidence="7 8">
    <name type="scientific">Hyaloperonospora arabidopsidis (strain Emoy2)</name>
    <name type="common">Downy mildew agent</name>
    <name type="synonym">Peronospora arabidopsidis</name>
    <dbReference type="NCBI Taxonomy" id="559515"/>
    <lineage>
        <taxon>Eukaryota</taxon>
        <taxon>Sar</taxon>
        <taxon>Stramenopiles</taxon>
        <taxon>Oomycota</taxon>
        <taxon>Peronosporomycetes</taxon>
        <taxon>Peronosporales</taxon>
        <taxon>Peronosporaceae</taxon>
        <taxon>Hyaloperonospora</taxon>
    </lineage>
</organism>
<dbReference type="PANTHER" id="PTHR46332:SF5">
    <property type="entry name" value="ASPARTATE BETA-HYDROXYLASE DOMAIN CONTAINING 2"/>
    <property type="match status" value="1"/>
</dbReference>
<accession>M4BIF5</accession>
<dbReference type="STRING" id="559515.M4BIF5"/>
<keyword evidence="2" id="KW-0223">Dioxygenase</keyword>
<evidence type="ECO:0000313" key="8">
    <source>
        <dbReference type="Proteomes" id="UP000011713"/>
    </source>
</evidence>
<dbReference type="PANTHER" id="PTHR46332">
    <property type="entry name" value="ASPARTATE BETA-HYDROXYLASE DOMAIN-CONTAINING PROTEIN 2"/>
    <property type="match status" value="1"/>
</dbReference>
<dbReference type="GO" id="GO:0051213">
    <property type="term" value="F:dioxygenase activity"/>
    <property type="evidence" value="ECO:0007669"/>
    <property type="project" value="UniProtKB-KW"/>
</dbReference>
<feature type="domain" description="Aspartyl/asparaginy/proline hydroxylase" evidence="5">
    <location>
        <begin position="351"/>
        <end position="516"/>
    </location>
</feature>
<dbReference type="GO" id="GO:0016020">
    <property type="term" value="C:membrane"/>
    <property type="evidence" value="ECO:0007669"/>
    <property type="project" value="TreeGrafter"/>
</dbReference>
<evidence type="ECO:0000313" key="7">
    <source>
        <dbReference type="EnsemblProtists" id="HpaP806181"/>
    </source>
</evidence>
<dbReference type="Pfam" id="PF13847">
    <property type="entry name" value="Methyltransf_31"/>
    <property type="match status" value="1"/>
</dbReference>
<dbReference type="SUPFAM" id="SSF51197">
    <property type="entry name" value="Clavaminate synthase-like"/>
    <property type="match status" value="1"/>
</dbReference>
<dbReference type="InterPro" id="IPR027443">
    <property type="entry name" value="IPNS-like_sf"/>
</dbReference>
<dbReference type="EMBL" id="JH598294">
    <property type="status" value="NOT_ANNOTATED_CDS"/>
    <property type="molecule type" value="Genomic_DNA"/>
</dbReference>
<dbReference type="SUPFAM" id="SSF53335">
    <property type="entry name" value="S-adenosyl-L-methionine-dependent methyltransferases"/>
    <property type="match status" value="1"/>
</dbReference>
<keyword evidence="8" id="KW-1185">Reference proteome</keyword>
<dbReference type="EnsemblProtists" id="HpaT806181">
    <property type="protein sequence ID" value="HpaP806181"/>
    <property type="gene ID" value="HpaG806181"/>
</dbReference>
<evidence type="ECO:0000256" key="2">
    <source>
        <dbReference type="ARBA" id="ARBA00022964"/>
    </source>
</evidence>
<dbReference type="OMA" id="HHSCERM"/>
<dbReference type="VEuPathDB" id="FungiDB:HpaG806181"/>
<comment type="similarity">
    <text evidence="1">Belongs to the aspartyl/asparaginyl beta-hydroxylase family.</text>
</comment>
<dbReference type="AlphaFoldDB" id="M4BIF5"/>
<dbReference type="InterPro" id="IPR029063">
    <property type="entry name" value="SAM-dependent_MTases_sf"/>
</dbReference>
<keyword evidence="3" id="KW-0560">Oxidoreductase</keyword>
<dbReference type="Proteomes" id="UP000011713">
    <property type="component" value="Unassembled WGS sequence"/>
</dbReference>
<proteinExistence type="inferred from homology"/>
<protein>
    <recommendedName>
        <fullName evidence="9">Aspartyl/asparaginy/proline hydroxylase domain-containing protein</fullName>
    </recommendedName>
</protein>
<feature type="region of interest" description="Disordered" evidence="4">
    <location>
        <begin position="299"/>
        <end position="334"/>
    </location>
</feature>
<sequence>MTPTKTRGSSVSAFYNGIFHSLIYSERHRVCCNVGFHPRDEKINEDACVNKFQVHYGADRYQLQLYDHLLDADANHEMRRDKALTILDVGCGAGGGLCELQILYPKAEVVGVDVSIEALERSKEVWSCFKEQMKEFQEKKLQLYHQSCERMTGLLTDSVDIAVCVQSLQEVQNLDRTVRELARVLRPGGLLFVADFIPLDAAADHVERSLLSPIVSPQNTTSCFEIVQEQLVSYEAAMGARLSSDSTRGLIHQFTPQEFHAELETFFFVEDSPLYELLRRDQMGFRLLCLRRTDERSTDEEDGCHMTEWDRDSDGDGDSARHTSDEEIQDDDLPNYYPYQELFPQLDILNDNYSVIVEEMQAVQQMATWPFWPEKHYTNGDSEWRVFPFCYTFPAYDVSKTAWVPATCSMCPRTTAILKNLSGIRTALFSKLGPNTTLNAHRGWADLANHVLRVHFPLIVPTLSNGKPCCAMVVGDETSYHTEREFIVFDDSKLHYAFNHHPTETRLVLIVDFYRPNQLPRGRARGGHSDELDEFIESFSNQTLLNWSGEKADNNS</sequence>
<evidence type="ECO:0000256" key="3">
    <source>
        <dbReference type="ARBA" id="ARBA00023002"/>
    </source>
</evidence>
<evidence type="ECO:0000259" key="6">
    <source>
        <dbReference type="Pfam" id="PF13847"/>
    </source>
</evidence>
<dbReference type="InterPro" id="IPR051821">
    <property type="entry name" value="Asp/Asn_beta-hydroxylase"/>
</dbReference>
<dbReference type="Gene3D" id="2.60.120.330">
    <property type="entry name" value="B-lactam Antibiotic, Isopenicillin N Synthase, Chain"/>
    <property type="match status" value="1"/>
</dbReference>
<dbReference type="eggNOG" id="KOG3696">
    <property type="taxonomic scope" value="Eukaryota"/>
</dbReference>
<feature type="domain" description="Methyltransferase" evidence="6">
    <location>
        <begin position="81"/>
        <end position="201"/>
    </location>
</feature>
<evidence type="ECO:0000259" key="5">
    <source>
        <dbReference type="Pfam" id="PF05118"/>
    </source>
</evidence>
<dbReference type="InterPro" id="IPR007803">
    <property type="entry name" value="Asp/Arg/Pro-Hydrxlase"/>
</dbReference>
<dbReference type="InParanoid" id="M4BIF5"/>
<evidence type="ECO:0000256" key="1">
    <source>
        <dbReference type="ARBA" id="ARBA00007730"/>
    </source>
</evidence>
<feature type="compositionally biased region" description="Basic and acidic residues" evidence="4">
    <location>
        <begin position="303"/>
        <end position="325"/>
    </location>
</feature>
<reference evidence="8" key="1">
    <citation type="journal article" date="2010" name="Science">
        <title>Signatures of adaptation to obligate biotrophy in the Hyaloperonospora arabidopsidis genome.</title>
        <authorList>
            <person name="Baxter L."/>
            <person name="Tripathy S."/>
            <person name="Ishaque N."/>
            <person name="Boot N."/>
            <person name="Cabral A."/>
            <person name="Kemen E."/>
            <person name="Thines M."/>
            <person name="Ah-Fong A."/>
            <person name="Anderson R."/>
            <person name="Badejoko W."/>
            <person name="Bittner-Eddy P."/>
            <person name="Boore J.L."/>
            <person name="Chibucos M.C."/>
            <person name="Coates M."/>
            <person name="Dehal P."/>
            <person name="Delehaunty K."/>
            <person name="Dong S."/>
            <person name="Downton P."/>
            <person name="Dumas B."/>
            <person name="Fabro G."/>
            <person name="Fronick C."/>
            <person name="Fuerstenberg S.I."/>
            <person name="Fulton L."/>
            <person name="Gaulin E."/>
            <person name="Govers F."/>
            <person name="Hughes L."/>
            <person name="Humphray S."/>
            <person name="Jiang R.H."/>
            <person name="Judelson H."/>
            <person name="Kamoun S."/>
            <person name="Kyung K."/>
            <person name="Meijer H."/>
            <person name="Minx P."/>
            <person name="Morris P."/>
            <person name="Nelson J."/>
            <person name="Phuntumart V."/>
            <person name="Qutob D."/>
            <person name="Rehmany A."/>
            <person name="Rougon-Cardoso A."/>
            <person name="Ryden P."/>
            <person name="Torto-Alalibo T."/>
            <person name="Studholme D."/>
            <person name="Wang Y."/>
            <person name="Win J."/>
            <person name="Wood J."/>
            <person name="Clifton S.W."/>
            <person name="Rogers J."/>
            <person name="Van den Ackerveken G."/>
            <person name="Jones J.D."/>
            <person name="McDowell J.M."/>
            <person name="Beynon J."/>
            <person name="Tyler B.M."/>
        </authorList>
    </citation>
    <scope>NUCLEOTIDE SEQUENCE [LARGE SCALE GENOMIC DNA]</scope>
    <source>
        <strain evidence="8">Emoy2</strain>
    </source>
</reference>